<dbReference type="GO" id="GO:0097431">
    <property type="term" value="C:mitotic spindle pole"/>
    <property type="evidence" value="ECO:0007669"/>
    <property type="project" value="TreeGrafter"/>
</dbReference>
<organism evidence="11 12">
    <name type="scientific">Aphanomyces euteiches</name>
    <dbReference type="NCBI Taxonomy" id="100861"/>
    <lineage>
        <taxon>Eukaryota</taxon>
        <taxon>Sar</taxon>
        <taxon>Stramenopiles</taxon>
        <taxon>Oomycota</taxon>
        <taxon>Saprolegniomycetes</taxon>
        <taxon>Saprolegniales</taxon>
        <taxon>Verrucalvaceae</taxon>
        <taxon>Aphanomyces</taxon>
    </lineage>
</organism>
<dbReference type="PANTHER" id="PTHR16056:SF16">
    <property type="entry name" value="REGULATOR OF MICROTUBULE DYNAMICS PROTEIN 1"/>
    <property type="match status" value="1"/>
</dbReference>
<comment type="caution">
    <text evidence="11">The sequence shown here is derived from an EMBL/GenBank/DDBJ whole genome shotgun (WGS) entry which is preliminary data.</text>
</comment>
<feature type="region of interest" description="Disordered" evidence="9">
    <location>
        <begin position="35"/>
        <end position="61"/>
    </location>
</feature>
<keyword evidence="10" id="KW-0472">Membrane</keyword>
<feature type="transmembrane region" description="Helical" evidence="10">
    <location>
        <begin position="134"/>
        <end position="151"/>
    </location>
</feature>
<keyword evidence="10" id="KW-1133">Transmembrane helix</keyword>
<evidence type="ECO:0000256" key="7">
    <source>
        <dbReference type="ARBA" id="ARBA00039966"/>
    </source>
</evidence>
<feature type="region of interest" description="Disordered" evidence="9">
    <location>
        <begin position="179"/>
        <end position="228"/>
    </location>
</feature>
<evidence type="ECO:0000256" key="4">
    <source>
        <dbReference type="ARBA" id="ARBA00022737"/>
    </source>
</evidence>
<comment type="subcellular location">
    <subcellularLocation>
        <location evidence="1">Cytoplasm</location>
        <location evidence="1">Cytoskeleton</location>
    </subcellularLocation>
</comment>
<reference evidence="11 12" key="1">
    <citation type="submission" date="2019-07" db="EMBL/GenBank/DDBJ databases">
        <title>Genomics analysis of Aphanomyces spp. identifies a new class of oomycete effector associated with host adaptation.</title>
        <authorList>
            <person name="Gaulin E."/>
        </authorList>
    </citation>
    <scope>NUCLEOTIDE SEQUENCE [LARGE SCALE GENOMIC DNA]</scope>
    <source>
        <strain evidence="11 12">ATCC 201684</strain>
    </source>
</reference>
<dbReference type="VEuPathDB" id="FungiDB:AeMF1_016836"/>
<dbReference type="EMBL" id="VJMJ01000009">
    <property type="protein sequence ID" value="KAF0744358.1"/>
    <property type="molecule type" value="Genomic_DNA"/>
</dbReference>
<evidence type="ECO:0000256" key="10">
    <source>
        <dbReference type="SAM" id="Phobius"/>
    </source>
</evidence>
<evidence type="ECO:0000256" key="5">
    <source>
        <dbReference type="ARBA" id="ARBA00022803"/>
    </source>
</evidence>
<gene>
    <name evidence="11" type="ORF">Ae201684_000844</name>
</gene>
<dbReference type="GO" id="GO:0005876">
    <property type="term" value="C:spindle microtubule"/>
    <property type="evidence" value="ECO:0007669"/>
    <property type="project" value="TreeGrafter"/>
</dbReference>
<evidence type="ECO:0000256" key="3">
    <source>
        <dbReference type="ARBA" id="ARBA00022490"/>
    </source>
</evidence>
<evidence type="ECO:0000256" key="1">
    <source>
        <dbReference type="ARBA" id="ARBA00004245"/>
    </source>
</evidence>
<evidence type="ECO:0000256" key="8">
    <source>
        <dbReference type="ARBA" id="ARBA00041958"/>
    </source>
</evidence>
<dbReference type="SUPFAM" id="SSF48452">
    <property type="entry name" value="TPR-like"/>
    <property type="match status" value="1"/>
</dbReference>
<dbReference type="PANTHER" id="PTHR16056">
    <property type="entry name" value="REGULATOR OF MICROTUBULE DYNAMICS PROTEIN"/>
    <property type="match status" value="1"/>
</dbReference>
<accession>A0A6G0XV77</accession>
<evidence type="ECO:0000256" key="2">
    <source>
        <dbReference type="ARBA" id="ARBA00011375"/>
    </source>
</evidence>
<dbReference type="InterPro" id="IPR049039">
    <property type="entry name" value="RMD1-3_a_helical_rpt"/>
</dbReference>
<feature type="transmembrane region" description="Helical" evidence="10">
    <location>
        <begin position="6"/>
        <end position="27"/>
    </location>
</feature>
<keyword evidence="4" id="KW-0677">Repeat</keyword>
<dbReference type="Proteomes" id="UP000481153">
    <property type="component" value="Unassembled WGS sequence"/>
</dbReference>
<keyword evidence="12" id="KW-1185">Reference proteome</keyword>
<evidence type="ECO:0000313" key="11">
    <source>
        <dbReference type="EMBL" id="KAF0744358.1"/>
    </source>
</evidence>
<dbReference type="Gene3D" id="1.25.40.10">
    <property type="entry name" value="Tetratricopeptide repeat domain"/>
    <property type="match status" value="1"/>
</dbReference>
<feature type="transmembrane region" description="Helical" evidence="10">
    <location>
        <begin position="99"/>
        <end position="122"/>
    </location>
</feature>
<proteinExistence type="predicted"/>
<evidence type="ECO:0000313" key="12">
    <source>
        <dbReference type="Proteomes" id="UP000481153"/>
    </source>
</evidence>
<protein>
    <recommendedName>
        <fullName evidence="7">Regulator of microtubule dynamics protein 1</fullName>
    </recommendedName>
    <alternativeName>
        <fullName evidence="8">Protein FAM82B</fullName>
    </alternativeName>
</protein>
<sequence length="454" mass="49841">MSWERSAIYIAAAFGLATGAVLVYRYATSGLGGDRPVDEEEIPDVTTTTATSGPQSSSTPRAIAVETTTRSIAAEASLTPLPTNEELEMNRLVVQEGNMLLSLFGLAFLAIVAVVAVVVAMANQSIDSALNNEMFPPLVFIGLGILAASFVHSTNQRNLISPLPAIISEKGVPFHEMEELDTVQKSPRGPSSDLPNASDIPPVPQRSPSSHQPRAPASAPTEKPSLDKLISRADELYTNTQYKEIKTFLDVNLPHYPTDVDLLWRSARACQDLSSETSDEEAKKALVFEGMTYAERAYDANPNDAMANKWMGIMISSCGNYRDTSEKIKGAYKIKNFISRAIELNPTDATSHNILGQWCLAFANLSWLEKQAATMLFGRPPQASYDDAVRHFHDAENISPGFWKKNTYLLGETYAKMKNFQEAKLWLTKAHQIPIKTAEDKEVQGQIETLLAKL</sequence>
<evidence type="ECO:0000256" key="6">
    <source>
        <dbReference type="ARBA" id="ARBA00023212"/>
    </source>
</evidence>
<feature type="compositionally biased region" description="Polar residues" evidence="9">
    <location>
        <begin position="45"/>
        <end position="61"/>
    </location>
</feature>
<keyword evidence="6" id="KW-0206">Cytoskeleton</keyword>
<dbReference type="Pfam" id="PF21033">
    <property type="entry name" value="RMD1-3"/>
    <property type="match status" value="1"/>
</dbReference>
<comment type="subunit">
    <text evidence="2">Interacts with microtubules.</text>
</comment>
<keyword evidence="5" id="KW-0802">TPR repeat</keyword>
<dbReference type="InterPro" id="IPR011990">
    <property type="entry name" value="TPR-like_helical_dom_sf"/>
</dbReference>
<dbReference type="GO" id="GO:0005737">
    <property type="term" value="C:cytoplasm"/>
    <property type="evidence" value="ECO:0007669"/>
    <property type="project" value="TreeGrafter"/>
</dbReference>
<dbReference type="AlphaFoldDB" id="A0A6G0XV77"/>
<evidence type="ECO:0000256" key="9">
    <source>
        <dbReference type="SAM" id="MobiDB-lite"/>
    </source>
</evidence>
<keyword evidence="3" id="KW-0963">Cytoplasm</keyword>
<keyword evidence="10" id="KW-0812">Transmembrane</keyword>
<name>A0A6G0XV77_9STRA</name>
<dbReference type="GO" id="GO:0008017">
    <property type="term" value="F:microtubule binding"/>
    <property type="evidence" value="ECO:0007669"/>
    <property type="project" value="TreeGrafter"/>
</dbReference>